<evidence type="ECO:0000313" key="2">
    <source>
        <dbReference type="Proteomes" id="UP000821845"/>
    </source>
</evidence>
<protein>
    <submittedName>
        <fullName evidence="1">Uncharacterized protein</fullName>
    </submittedName>
</protein>
<evidence type="ECO:0000313" key="1">
    <source>
        <dbReference type="EMBL" id="KAH6932605.1"/>
    </source>
</evidence>
<reference evidence="1" key="1">
    <citation type="submission" date="2020-05" db="EMBL/GenBank/DDBJ databases">
        <title>Large-scale comparative analyses of tick genomes elucidate their genetic diversity and vector capacities.</title>
        <authorList>
            <person name="Jia N."/>
            <person name="Wang J."/>
            <person name="Shi W."/>
            <person name="Du L."/>
            <person name="Sun Y."/>
            <person name="Zhan W."/>
            <person name="Jiang J."/>
            <person name="Wang Q."/>
            <person name="Zhang B."/>
            <person name="Ji P."/>
            <person name="Sakyi L.B."/>
            <person name="Cui X."/>
            <person name="Yuan T."/>
            <person name="Jiang B."/>
            <person name="Yang W."/>
            <person name="Lam T.T.-Y."/>
            <person name="Chang Q."/>
            <person name="Ding S."/>
            <person name="Wang X."/>
            <person name="Zhu J."/>
            <person name="Ruan X."/>
            <person name="Zhao L."/>
            <person name="Wei J."/>
            <person name="Que T."/>
            <person name="Du C."/>
            <person name="Cheng J."/>
            <person name="Dai P."/>
            <person name="Han X."/>
            <person name="Huang E."/>
            <person name="Gao Y."/>
            <person name="Liu J."/>
            <person name="Shao H."/>
            <person name="Ye R."/>
            <person name="Li L."/>
            <person name="Wei W."/>
            <person name="Wang X."/>
            <person name="Wang C."/>
            <person name="Yang T."/>
            <person name="Huo Q."/>
            <person name="Li W."/>
            <person name="Guo W."/>
            <person name="Chen H."/>
            <person name="Zhou L."/>
            <person name="Ni X."/>
            <person name="Tian J."/>
            <person name="Zhou Y."/>
            <person name="Sheng Y."/>
            <person name="Liu T."/>
            <person name="Pan Y."/>
            <person name="Xia L."/>
            <person name="Li J."/>
            <person name="Zhao F."/>
            <person name="Cao W."/>
        </authorList>
    </citation>
    <scope>NUCLEOTIDE SEQUENCE</scope>
    <source>
        <strain evidence="1">Hyas-2018</strain>
    </source>
</reference>
<gene>
    <name evidence="1" type="ORF">HPB50_008026</name>
</gene>
<organism evidence="1 2">
    <name type="scientific">Hyalomma asiaticum</name>
    <name type="common">Tick</name>
    <dbReference type="NCBI Taxonomy" id="266040"/>
    <lineage>
        <taxon>Eukaryota</taxon>
        <taxon>Metazoa</taxon>
        <taxon>Ecdysozoa</taxon>
        <taxon>Arthropoda</taxon>
        <taxon>Chelicerata</taxon>
        <taxon>Arachnida</taxon>
        <taxon>Acari</taxon>
        <taxon>Parasitiformes</taxon>
        <taxon>Ixodida</taxon>
        <taxon>Ixodoidea</taxon>
        <taxon>Ixodidae</taxon>
        <taxon>Hyalomminae</taxon>
        <taxon>Hyalomma</taxon>
    </lineage>
</organism>
<dbReference type="Proteomes" id="UP000821845">
    <property type="component" value="Chromosome 4"/>
</dbReference>
<comment type="caution">
    <text evidence="1">The sequence shown here is derived from an EMBL/GenBank/DDBJ whole genome shotgun (WGS) entry which is preliminary data.</text>
</comment>
<keyword evidence="2" id="KW-1185">Reference proteome</keyword>
<sequence>MIIGVIKSSVTCLAGYRLVACCLLRGKVLSGPDGVARKPSPSLQVLTKRLDAFPSERWLAAVLPANVPLYPASIQGSEVVDWRVGRTVHRGETLPCFADKYGCLVAERASGSCHLVPAFEYLAQNRGTRYRWHLLSDSQAAGTAKLLRHGSSGPQQVVIVGHGAPGRRLLAASASHYGTPVLGYLAIDRTGSVVGGEVIGCDPRGAHHSPLVAARQDVKVLIKIPAESS</sequence>
<dbReference type="EMBL" id="CM023484">
    <property type="protein sequence ID" value="KAH6932605.1"/>
    <property type="molecule type" value="Genomic_DNA"/>
</dbReference>
<proteinExistence type="predicted"/>
<accession>A0ACB7SD21</accession>
<name>A0ACB7SD21_HYAAI</name>